<dbReference type="SUPFAM" id="SSF52047">
    <property type="entry name" value="RNI-like"/>
    <property type="match status" value="1"/>
</dbReference>
<dbReference type="EMBL" id="PDCK01000043">
    <property type="protein sequence ID" value="PRQ35397.1"/>
    <property type="molecule type" value="Genomic_DNA"/>
</dbReference>
<organism evidence="3 4">
    <name type="scientific">Rosa chinensis</name>
    <name type="common">China rose</name>
    <dbReference type="NCBI Taxonomy" id="74649"/>
    <lineage>
        <taxon>Eukaryota</taxon>
        <taxon>Viridiplantae</taxon>
        <taxon>Streptophyta</taxon>
        <taxon>Embryophyta</taxon>
        <taxon>Tracheophyta</taxon>
        <taxon>Spermatophyta</taxon>
        <taxon>Magnoliopsida</taxon>
        <taxon>eudicotyledons</taxon>
        <taxon>Gunneridae</taxon>
        <taxon>Pentapetalae</taxon>
        <taxon>rosids</taxon>
        <taxon>fabids</taxon>
        <taxon>Rosales</taxon>
        <taxon>Rosaceae</taxon>
        <taxon>Rosoideae</taxon>
        <taxon>Rosoideae incertae sedis</taxon>
        <taxon>Rosa</taxon>
    </lineage>
</organism>
<dbReference type="PANTHER" id="PTHR33463">
    <property type="entry name" value="NB-ARC DOMAIN-CONTAINING PROTEIN-RELATED"/>
    <property type="match status" value="1"/>
</dbReference>
<evidence type="ECO:0000313" key="3">
    <source>
        <dbReference type="EMBL" id="PRQ35397.1"/>
    </source>
</evidence>
<dbReference type="Gramene" id="PRQ35397">
    <property type="protein sequence ID" value="PRQ35397"/>
    <property type="gene ID" value="RchiOBHm_Chr5g0079581"/>
</dbReference>
<feature type="domain" description="Disease resistance protein At4g27190-like leucine-rich repeats" evidence="2">
    <location>
        <begin position="7"/>
        <end position="114"/>
    </location>
</feature>
<dbReference type="AlphaFoldDB" id="A0A2P6QMJ3"/>
<dbReference type="InterPro" id="IPR050905">
    <property type="entry name" value="Plant_NBS-LRR"/>
</dbReference>
<dbReference type="STRING" id="74649.A0A2P6QMJ3"/>
<reference evidence="3 4" key="1">
    <citation type="journal article" date="2018" name="Nat. Genet.">
        <title>The Rosa genome provides new insights in the design of modern roses.</title>
        <authorList>
            <person name="Bendahmane M."/>
        </authorList>
    </citation>
    <scope>NUCLEOTIDE SEQUENCE [LARGE SCALE GENOMIC DNA]</scope>
    <source>
        <strain evidence="4">cv. Old Blush</strain>
    </source>
</reference>
<evidence type="ECO:0000259" key="2">
    <source>
        <dbReference type="Pfam" id="PF23247"/>
    </source>
</evidence>
<sequence length="165" mass="18534">MQLLGPNSVKSICSGPAPCVMFQSLKSLTFYRCELLQSLFAYDVAQNLVHLEDLLVEWCPLLERVIEAVNNEKTVLQKMKNLVFMGLPKLYGSSAAVDIECPSLEHLIVVDCPRFSFSTSSLSRNQFSFSTPASDYLGSRNLVKLNDQQHLQLLSSRLMNLCRLS</sequence>
<dbReference type="InterPro" id="IPR057135">
    <property type="entry name" value="At4g27190-like_LRR"/>
</dbReference>
<accession>A0A2P6QMJ3</accession>
<keyword evidence="1" id="KW-0611">Plant defense</keyword>
<protein>
    <submittedName>
        <fullName evidence="3">Putative leucine-rich repeat domain, L domain-containing protein</fullName>
    </submittedName>
</protein>
<dbReference type="Gene3D" id="3.80.10.10">
    <property type="entry name" value="Ribonuclease Inhibitor"/>
    <property type="match status" value="1"/>
</dbReference>
<name>A0A2P6QMJ3_ROSCH</name>
<dbReference type="PANTHER" id="PTHR33463:SF204">
    <property type="entry name" value="NB-ARC DOMAIN-CONTAINING PROTEIN"/>
    <property type="match status" value="1"/>
</dbReference>
<dbReference type="Pfam" id="PF23247">
    <property type="entry name" value="LRR_RPS2"/>
    <property type="match status" value="1"/>
</dbReference>
<gene>
    <name evidence="3" type="ORF">RchiOBHm_Chr5g0079581</name>
</gene>
<keyword evidence="4" id="KW-1185">Reference proteome</keyword>
<dbReference type="InterPro" id="IPR032675">
    <property type="entry name" value="LRR_dom_sf"/>
</dbReference>
<evidence type="ECO:0000256" key="1">
    <source>
        <dbReference type="ARBA" id="ARBA00022821"/>
    </source>
</evidence>
<evidence type="ECO:0000313" key="4">
    <source>
        <dbReference type="Proteomes" id="UP000238479"/>
    </source>
</evidence>
<comment type="caution">
    <text evidence="3">The sequence shown here is derived from an EMBL/GenBank/DDBJ whole genome shotgun (WGS) entry which is preliminary data.</text>
</comment>
<proteinExistence type="predicted"/>
<dbReference type="Proteomes" id="UP000238479">
    <property type="component" value="Chromosome 5"/>
</dbReference>